<dbReference type="Proteomes" id="UP000229805">
    <property type="component" value="Unassembled WGS sequence"/>
</dbReference>
<name>A0A2M7UGC4_9BACT</name>
<protein>
    <submittedName>
        <fullName evidence="2">Uncharacterized protein</fullName>
    </submittedName>
</protein>
<feature type="region of interest" description="Disordered" evidence="1">
    <location>
        <begin position="36"/>
        <end position="71"/>
    </location>
</feature>
<comment type="caution">
    <text evidence="2">The sequence shown here is derived from an EMBL/GenBank/DDBJ whole genome shotgun (WGS) entry which is preliminary data.</text>
</comment>
<evidence type="ECO:0000313" key="2">
    <source>
        <dbReference type="EMBL" id="PIZ70277.1"/>
    </source>
</evidence>
<organism evidence="2 3">
    <name type="scientific">Candidatus Portnoybacteria bacterium CG_4_10_14_0_2_um_filter_44_20</name>
    <dbReference type="NCBI Taxonomy" id="1974799"/>
    <lineage>
        <taxon>Bacteria</taxon>
        <taxon>Candidatus Portnoyibacteriota</taxon>
    </lineage>
</organism>
<dbReference type="AlphaFoldDB" id="A0A2M7UGC4"/>
<accession>A0A2M7UGC4</accession>
<evidence type="ECO:0000313" key="3">
    <source>
        <dbReference type="Proteomes" id="UP000229805"/>
    </source>
</evidence>
<proteinExistence type="predicted"/>
<gene>
    <name evidence="2" type="ORF">COY11_02930</name>
</gene>
<sequence length="71" mass="7447">MPKGLPLDFARGKNSHDVAITPHLFILVPEVGVATPTGGHPKGETYTSVSPHDFARPPCLADNTIGARGES</sequence>
<evidence type="ECO:0000256" key="1">
    <source>
        <dbReference type="SAM" id="MobiDB-lite"/>
    </source>
</evidence>
<dbReference type="EMBL" id="PFOG01000115">
    <property type="protein sequence ID" value="PIZ70277.1"/>
    <property type="molecule type" value="Genomic_DNA"/>
</dbReference>
<reference evidence="3" key="1">
    <citation type="submission" date="2017-09" db="EMBL/GenBank/DDBJ databases">
        <title>Depth-based differentiation of microbial function through sediment-hosted aquifers and enrichment of novel symbionts in the deep terrestrial subsurface.</title>
        <authorList>
            <person name="Probst A.J."/>
            <person name="Ladd B."/>
            <person name="Jarett J.K."/>
            <person name="Geller-Mcgrath D.E."/>
            <person name="Sieber C.M.K."/>
            <person name="Emerson J.B."/>
            <person name="Anantharaman K."/>
            <person name="Thomas B.C."/>
            <person name="Malmstrom R."/>
            <person name="Stieglmeier M."/>
            <person name="Klingl A."/>
            <person name="Woyke T."/>
            <person name="Ryan C.M."/>
            <person name="Banfield J.F."/>
        </authorList>
    </citation>
    <scope>NUCLEOTIDE SEQUENCE [LARGE SCALE GENOMIC DNA]</scope>
</reference>